<keyword evidence="2" id="KW-1185">Reference proteome</keyword>
<evidence type="ECO:0000313" key="1">
    <source>
        <dbReference type="EMBL" id="PDV99910.1"/>
    </source>
</evidence>
<name>A0A2H3L9A9_9CHLR</name>
<dbReference type="RefSeq" id="WP_097651674.1">
    <property type="nucleotide sequence ID" value="NZ_LYXE01000063.1"/>
</dbReference>
<comment type="caution">
    <text evidence="1">The sequence shown here is derived from an EMBL/GenBank/DDBJ whole genome shotgun (WGS) entry which is preliminary data.</text>
</comment>
<protein>
    <recommendedName>
        <fullName evidence="3">Transposase</fullName>
    </recommendedName>
</protein>
<organism evidence="1 2">
    <name type="scientific">Candidatus Chloroploca asiatica</name>
    <dbReference type="NCBI Taxonomy" id="1506545"/>
    <lineage>
        <taxon>Bacteria</taxon>
        <taxon>Bacillati</taxon>
        <taxon>Chloroflexota</taxon>
        <taxon>Chloroflexia</taxon>
        <taxon>Chloroflexales</taxon>
        <taxon>Chloroflexineae</taxon>
        <taxon>Oscillochloridaceae</taxon>
        <taxon>Candidatus Chloroploca</taxon>
    </lineage>
</organism>
<sequence length="117" mass="12444">MAATDHPLKRVVALAGLDLAAWVLGQAVEAVEAGQGALLAEPEILDTDLVLRVTLATGEEVILHVEFQGPGSKRPMPLRVLEYQARLADLGARGPVTPVNTRCILDLAPSPWGGTMW</sequence>
<evidence type="ECO:0000313" key="2">
    <source>
        <dbReference type="Proteomes" id="UP000220922"/>
    </source>
</evidence>
<evidence type="ECO:0008006" key="3">
    <source>
        <dbReference type="Google" id="ProtNLM"/>
    </source>
</evidence>
<dbReference type="OrthoDB" id="510169at2"/>
<dbReference type="EMBL" id="LYXE01000063">
    <property type="protein sequence ID" value="PDV99910.1"/>
    <property type="molecule type" value="Genomic_DNA"/>
</dbReference>
<reference evidence="1 2" key="1">
    <citation type="submission" date="2016-05" db="EMBL/GenBank/DDBJ databases">
        <authorList>
            <person name="Lavstsen T."/>
            <person name="Jespersen J.S."/>
        </authorList>
    </citation>
    <scope>NUCLEOTIDE SEQUENCE [LARGE SCALE GENOMIC DNA]</scope>
    <source>
        <strain evidence="1 2">B7-9</strain>
    </source>
</reference>
<gene>
    <name evidence="1" type="ORF">A9Q02_01480</name>
</gene>
<dbReference type="AlphaFoldDB" id="A0A2H3L9A9"/>
<proteinExistence type="predicted"/>
<accession>A0A2H3L9A9</accession>
<dbReference type="Proteomes" id="UP000220922">
    <property type="component" value="Unassembled WGS sequence"/>
</dbReference>